<dbReference type="AlphaFoldDB" id="A0A1G7DGP8"/>
<reference evidence="2" key="1">
    <citation type="submission" date="2016-10" db="EMBL/GenBank/DDBJ databases">
        <authorList>
            <person name="Varghese N."/>
            <person name="Submissions S."/>
        </authorList>
    </citation>
    <scope>NUCLEOTIDE SEQUENCE [LARGE SCALE GENOMIC DNA]</scope>
    <source>
        <strain evidence="2">DSM 25329</strain>
    </source>
</reference>
<protein>
    <submittedName>
        <fullName evidence="1">Uncharacterized protein</fullName>
    </submittedName>
</protein>
<dbReference type="PROSITE" id="PS51257">
    <property type="entry name" value="PROKAR_LIPOPROTEIN"/>
    <property type="match status" value="1"/>
</dbReference>
<dbReference type="RefSeq" id="WP_090148761.1">
    <property type="nucleotide sequence ID" value="NZ_FNAN01000005.1"/>
</dbReference>
<keyword evidence="2" id="KW-1185">Reference proteome</keyword>
<dbReference type="EMBL" id="FNAN01000005">
    <property type="protein sequence ID" value="SDE50210.1"/>
    <property type="molecule type" value="Genomic_DNA"/>
</dbReference>
<dbReference type="Proteomes" id="UP000198748">
    <property type="component" value="Unassembled WGS sequence"/>
</dbReference>
<accession>A0A1G7DGP8</accession>
<proteinExistence type="predicted"/>
<evidence type="ECO:0000313" key="2">
    <source>
        <dbReference type="Proteomes" id="UP000198748"/>
    </source>
</evidence>
<dbReference type="STRING" id="659014.SAMN04487996_105219"/>
<gene>
    <name evidence="1" type="ORF">SAMN04487996_105219</name>
</gene>
<organism evidence="1 2">
    <name type="scientific">Dyadobacter soli</name>
    <dbReference type="NCBI Taxonomy" id="659014"/>
    <lineage>
        <taxon>Bacteria</taxon>
        <taxon>Pseudomonadati</taxon>
        <taxon>Bacteroidota</taxon>
        <taxon>Cytophagia</taxon>
        <taxon>Cytophagales</taxon>
        <taxon>Spirosomataceae</taxon>
        <taxon>Dyadobacter</taxon>
    </lineage>
</organism>
<evidence type="ECO:0000313" key="1">
    <source>
        <dbReference type="EMBL" id="SDE50210.1"/>
    </source>
</evidence>
<dbReference type="OrthoDB" id="1098690at2"/>
<name>A0A1G7DGP8_9BACT</name>
<sequence>MKKLLLFFSLILVFSCKDKTVSSTLEVCGVKDPVRNLPWLKAKIDSSKSKKAAEMLTITLAKIKGETVFNYSTVYMSCIGCVAFHCDGTRLDPKKYTPQEMQDYMNTILGDGTRGPVIWPEK</sequence>